<keyword evidence="12" id="KW-1185">Reference proteome</keyword>
<dbReference type="GO" id="GO:0008412">
    <property type="term" value="F:4-hydroxybenzoate polyprenyltransferase activity"/>
    <property type="evidence" value="ECO:0007669"/>
    <property type="project" value="UniProtKB-EC"/>
</dbReference>
<dbReference type="STRING" id="39060.SAMN05660706_12021"/>
<evidence type="ECO:0000256" key="5">
    <source>
        <dbReference type="ARBA" id="ARBA00022679"/>
    </source>
</evidence>
<dbReference type="GO" id="GO:0005886">
    <property type="term" value="C:plasma membrane"/>
    <property type="evidence" value="ECO:0007669"/>
    <property type="project" value="TreeGrafter"/>
</dbReference>
<name>A0A1I6DXI2_9FIRM</name>
<dbReference type="NCBIfam" id="TIGR01475">
    <property type="entry name" value="ubiA_other"/>
    <property type="match status" value="1"/>
</dbReference>
<dbReference type="Gene3D" id="1.20.120.1780">
    <property type="entry name" value="UbiA prenyltransferase"/>
    <property type="match status" value="1"/>
</dbReference>
<dbReference type="InterPro" id="IPR039653">
    <property type="entry name" value="Prenyltransferase"/>
</dbReference>
<keyword evidence="4" id="KW-1003">Cell membrane</keyword>
<evidence type="ECO:0000313" key="11">
    <source>
        <dbReference type="EMBL" id="SFR10042.1"/>
    </source>
</evidence>
<dbReference type="PANTHER" id="PTHR11048:SF28">
    <property type="entry name" value="4-HYDROXYBENZOATE POLYPRENYLTRANSFERASE, MITOCHONDRIAL"/>
    <property type="match status" value="1"/>
</dbReference>
<keyword evidence="7 10" id="KW-1133">Transmembrane helix</keyword>
<feature type="transmembrane region" description="Helical" evidence="10">
    <location>
        <begin position="138"/>
        <end position="157"/>
    </location>
</feature>
<accession>A0A1I6DXI2</accession>
<evidence type="ECO:0000256" key="9">
    <source>
        <dbReference type="ARBA" id="ARBA00034524"/>
    </source>
</evidence>
<evidence type="ECO:0000256" key="10">
    <source>
        <dbReference type="SAM" id="Phobius"/>
    </source>
</evidence>
<gene>
    <name evidence="11" type="ORF">SAMN05660706_12021</name>
</gene>
<dbReference type="Gene3D" id="1.10.357.140">
    <property type="entry name" value="UbiA prenyltransferase"/>
    <property type="match status" value="1"/>
</dbReference>
<dbReference type="InterPro" id="IPR000537">
    <property type="entry name" value="UbiA_prenyltransferase"/>
</dbReference>
<keyword evidence="8 10" id="KW-0472">Membrane</keyword>
<dbReference type="EC" id="2.5.1.39" evidence="9"/>
<dbReference type="FunFam" id="1.10.357.140:FF:000008">
    <property type="entry name" value="4-hydroxybenzoate octaprenyltransferase"/>
    <property type="match status" value="1"/>
</dbReference>
<dbReference type="EMBL" id="FOYM01000020">
    <property type="protein sequence ID" value="SFR10042.1"/>
    <property type="molecule type" value="Genomic_DNA"/>
</dbReference>
<keyword evidence="6 10" id="KW-0812">Transmembrane</keyword>
<keyword evidence="4" id="KW-0997">Cell inner membrane</keyword>
<dbReference type="AlphaFoldDB" id="A0A1I6DXI2"/>
<dbReference type="FunFam" id="1.20.120.1780:FF:000001">
    <property type="entry name" value="4-hydroxybenzoate octaprenyltransferase"/>
    <property type="match status" value="1"/>
</dbReference>
<evidence type="ECO:0000256" key="6">
    <source>
        <dbReference type="ARBA" id="ARBA00022692"/>
    </source>
</evidence>
<dbReference type="Proteomes" id="UP000199584">
    <property type="component" value="Unassembled WGS sequence"/>
</dbReference>
<evidence type="ECO:0000256" key="2">
    <source>
        <dbReference type="ARBA" id="ARBA00004141"/>
    </source>
</evidence>
<comment type="subcellular location">
    <subcellularLocation>
        <location evidence="2">Membrane</location>
        <topology evidence="2">Multi-pass membrane protein</topology>
    </subcellularLocation>
</comment>
<dbReference type="GO" id="GO:0006744">
    <property type="term" value="P:ubiquinone biosynthetic process"/>
    <property type="evidence" value="ECO:0007669"/>
    <property type="project" value="TreeGrafter"/>
</dbReference>
<evidence type="ECO:0000256" key="7">
    <source>
        <dbReference type="ARBA" id="ARBA00022989"/>
    </source>
</evidence>
<keyword evidence="5 11" id="KW-0808">Transferase</keyword>
<feature type="transmembrane region" description="Helical" evidence="10">
    <location>
        <begin position="163"/>
        <end position="183"/>
    </location>
</feature>
<evidence type="ECO:0000313" key="12">
    <source>
        <dbReference type="Proteomes" id="UP000199584"/>
    </source>
</evidence>
<sequence length="292" mass="32284">MGLAIANKTKVFLEMIRFEHTIFALPFAYMGALMVDRAIPAGNDLLWITLAMVGARTAAMSLNRIIDRHIDAQNPRTANRAIPRGLLSVREVWVYTILSFALLLLAAHQLSPLAFRLFPVAVAALSFYSFTKRFTWTCHLWLGLALGLAPLGAWIAIANHFAAAPVLLGTGVLFWVAGFDIIYACDDYHFDKKYGIFSIPARFGIAKSLSISSFFHALAPLFLLAAGLTLHLGLFYLLGLLIAVALLFYQHRLVSPDDLSRAGVAFFNLNGMLSVIMFCFTLLDIFFPIPVL</sequence>
<feature type="transmembrane region" description="Helical" evidence="10">
    <location>
        <begin position="45"/>
        <end position="66"/>
    </location>
</feature>
<dbReference type="InterPro" id="IPR044878">
    <property type="entry name" value="UbiA_sf"/>
</dbReference>
<comment type="cofactor">
    <cofactor evidence="1">
        <name>Mg(2+)</name>
        <dbReference type="ChEBI" id="CHEBI:18420"/>
    </cofactor>
</comment>
<reference evidence="12" key="1">
    <citation type="submission" date="2016-10" db="EMBL/GenBank/DDBJ databases">
        <authorList>
            <person name="Varghese N."/>
            <person name="Submissions S."/>
        </authorList>
    </citation>
    <scope>NUCLEOTIDE SEQUENCE [LARGE SCALE GENOMIC DNA]</scope>
    <source>
        <strain evidence="12">DSM 3669</strain>
    </source>
</reference>
<feature type="transmembrane region" description="Helical" evidence="10">
    <location>
        <begin position="113"/>
        <end position="131"/>
    </location>
</feature>
<dbReference type="PANTHER" id="PTHR11048">
    <property type="entry name" value="PRENYLTRANSFERASES"/>
    <property type="match status" value="1"/>
</dbReference>
<organism evidence="11 12">
    <name type="scientific">Desulfoscipio geothermicus DSM 3669</name>
    <dbReference type="NCBI Taxonomy" id="1121426"/>
    <lineage>
        <taxon>Bacteria</taxon>
        <taxon>Bacillati</taxon>
        <taxon>Bacillota</taxon>
        <taxon>Clostridia</taxon>
        <taxon>Eubacteriales</taxon>
        <taxon>Desulfallaceae</taxon>
        <taxon>Desulfoscipio</taxon>
    </lineage>
</organism>
<evidence type="ECO:0000256" key="4">
    <source>
        <dbReference type="ARBA" id="ARBA00022519"/>
    </source>
</evidence>
<feature type="transmembrane region" description="Helical" evidence="10">
    <location>
        <begin position="87"/>
        <end position="107"/>
    </location>
</feature>
<feature type="transmembrane region" description="Helical" evidence="10">
    <location>
        <begin position="204"/>
        <end position="224"/>
    </location>
</feature>
<proteinExistence type="inferred from homology"/>
<evidence type="ECO:0000256" key="3">
    <source>
        <dbReference type="ARBA" id="ARBA00005985"/>
    </source>
</evidence>
<protein>
    <recommendedName>
        <fullName evidence="9">4-hydroxybenzoate polyprenyltransferase</fullName>
        <ecNumber evidence="9">2.5.1.39</ecNumber>
    </recommendedName>
</protein>
<dbReference type="OrthoDB" id="9782418at2"/>
<feature type="transmembrane region" description="Helical" evidence="10">
    <location>
        <begin position="269"/>
        <end position="289"/>
    </location>
</feature>
<feature type="transmembrane region" description="Helical" evidence="10">
    <location>
        <begin position="21"/>
        <end position="39"/>
    </location>
</feature>
<dbReference type="RefSeq" id="WP_092484649.1">
    <property type="nucleotide sequence ID" value="NZ_FOYM01000020.1"/>
</dbReference>
<dbReference type="InterPro" id="IPR006371">
    <property type="entry name" value="Polyprenyltransferase_UbiA-li"/>
</dbReference>
<evidence type="ECO:0000256" key="8">
    <source>
        <dbReference type="ARBA" id="ARBA00023136"/>
    </source>
</evidence>
<feature type="transmembrane region" description="Helical" evidence="10">
    <location>
        <begin position="230"/>
        <end position="249"/>
    </location>
</feature>
<dbReference type="Pfam" id="PF01040">
    <property type="entry name" value="UbiA"/>
    <property type="match status" value="1"/>
</dbReference>
<dbReference type="CDD" id="cd13959">
    <property type="entry name" value="PT_UbiA_COQ2"/>
    <property type="match status" value="1"/>
</dbReference>
<evidence type="ECO:0000256" key="1">
    <source>
        <dbReference type="ARBA" id="ARBA00001946"/>
    </source>
</evidence>
<comment type="similarity">
    <text evidence="3">Belongs to the UbiA prenyltransferase family.</text>
</comment>